<comment type="caution">
    <text evidence="7">The sequence shown here is derived from an EMBL/GenBank/DDBJ whole genome shotgun (WGS) entry which is preliminary data.</text>
</comment>
<dbReference type="InterPro" id="IPR017937">
    <property type="entry name" value="Thioredoxin_CS"/>
</dbReference>
<dbReference type="Gene3D" id="3.40.30.10">
    <property type="entry name" value="Glutaredoxin"/>
    <property type="match status" value="1"/>
</dbReference>
<dbReference type="Proteomes" id="UP000192343">
    <property type="component" value="Unassembled WGS sequence"/>
</dbReference>
<dbReference type="OrthoDB" id="9809733at2"/>
<evidence type="ECO:0000256" key="5">
    <source>
        <dbReference type="SAM" id="SignalP"/>
    </source>
</evidence>
<dbReference type="GO" id="GO:0006979">
    <property type="term" value="P:response to oxidative stress"/>
    <property type="evidence" value="ECO:0007669"/>
    <property type="project" value="InterPro"/>
</dbReference>
<dbReference type="PANTHER" id="PTHR42852:SF17">
    <property type="entry name" value="THIOREDOXIN-LIKE PROTEIN HI_1115"/>
    <property type="match status" value="1"/>
</dbReference>
<accession>A0A1Y1RXK7</accession>
<protein>
    <recommendedName>
        <fullName evidence="6">Thioredoxin domain-containing protein</fullName>
    </recommendedName>
</protein>
<dbReference type="PROSITE" id="PS00194">
    <property type="entry name" value="THIOREDOXIN_1"/>
    <property type="match status" value="1"/>
</dbReference>
<feature type="signal peptide" evidence="5">
    <location>
        <begin position="1"/>
        <end position="22"/>
    </location>
</feature>
<keyword evidence="8" id="KW-1185">Reference proteome</keyword>
<evidence type="ECO:0000256" key="4">
    <source>
        <dbReference type="ARBA" id="ARBA00023284"/>
    </source>
</evidence>
<gene>
    <name evidence="7" type="ORF">B4O97_12755</name>
</gene>
<keyword evidence="2" id="KW-0575">Peroxidase</keyword>
<dbReference type="PROSITE" id="PS51352">
    <property type="entry name" value="THIOREDOXIN_2"/>
    <property type="match status" value="1"/>
</dbReference>
<name>A0A1Y1RXK7_9SPIO</name>
<dbReference type="InterPro" id="IPR013766">
    <property type="entry name" value="Thioredoxin_domain"/>
</dbReference>
<dbReference type="Pfam" id="PF00578">
    <property type="entry name" value="AhpC-TSA"/>
    <property type="match status" value="1"/>
</dbReference>
<proteinExistence type="inferred from homology"/>
<keyword evidence="5" id="KW-0732">Signal</keyword>
<dbReference type="PROSITE" id="PS51355">
    <property type="entry name" value="GLUTATHIONE_PEROXID_3"/>
    <property type="match status" value="1"/>
</dbReference>
<keyword evidence="4" id="KW-0676">Redox-active center</keyword>
<dbReference type="SUPFAM" id="SSF52833">
    <property type="entry name" value="Thioredoxin-like"/>
    <property type="match status" value="1"/>
</dbReference>
<dbReference type="InterPro" id="IPR000866">
    <property type="entry name" value="AhpC/TSA"/>
</dbReference>
<comment type="similarity">
    <text evidence="1">Belongs to the glutathione peroxidase family.</text>
</comment>
<reference evidence="7 8" key="1">
    <citation type="submission" date="2017-03" db="EMBL/GenBank/DDBJ databases">
        <title>Draft Genome sequence of Marispirochaeta sp. strain JC444.</title>
        <authorList>
            <person name="Shivani Y."/>
            <person name="Subhash Y."/>
            <person name="Sasikala C."/>
            <person name="Ramana C."/>
        </authorList>
    </citation>
    <scope>NUCLEOTIDE SEQUENCE [LARGE SCALE GENOMIC DNA]</scope>
    <source>
        <strain evidence="7 8">JC444</strain>
    </source>
</reference>
<evidence type="ECO:0000313" key="8">
    <source>
        <dbReference type="Proteomes" id="UP000192343"/>
    </source>
</evidence>
<sequence length="189" mass="21135">MRQTTGIMLAILLLTSFAGLSAQENTPDLDPMTERFYRLGFGVPPRPIDAPDFTVPDLEGKEVSLSSFRGQVVLLNFWATWCPPCRAEMPAMEELYQELKDDGFTILAVSARDTRETKEKVDEYVAREGYTFPVFFDETASAVPGFYRTGSIPTSYIINKQGQVIARLVGAYEWNGSDITALLRDLSSE</sequence>
<dbReference type="PANTHER" id="PTHR42852">
    <property type="entry name" value="THIOL:DISULFIDE INTERCHANGE PROTEIN DSBE"/>
    <property type="match status" value="1"/>
</dbReference>
<dbReference type="CDD" id="cd02966">
    <property type="entry name" value="TlpA_like_family"/>
    <property type="match status" value="1"/>
</dbReference>
<evidence type="ECO:0000259" key="6">
    <source>
        <dbReference type="PROSITE" id="PS51352"/>
    </source>
</evidence>
<organism evidence="7 8">
    <name type="scientific">Marispirochaeta aestuarii</name>
    <dbReference type="NCBI Taxonomy" id="1963862"/>
    <lineage>
        <taxon>Bacteria</taxon>
        <taxon>Pseudomonadati</taxon>
        <taxon>Spirochaetota</taxon>
        <taxon>Spirochaetia</taxon>
        <taxon>Spirochaetales</taxon>
        <taxon>Spirochaetaceae</taxon>
        <taxon>Marispirochaeta</taxon>
    </lineage>
</organism>
<dbReference type="STRING" id="1963862.B4O97_12755"/>
<dbReference type="RefSeq" id="WP_083051358.1">
    <property type="nucleotide sequence ID" value="NZ_CAXXQO010000004.1"/>
</dbReference>
<evidence type="ECO:0000313" key="7">
    <source>
        <dbReference type="EMBL" id="ORC34504.1"/>
    </source>
</evidence>
<feature type="chain" id="PRO_5011965556" description="Thioredoxin domain-containing protein" evidence="5">
    <location>
        <begin position="23"/>
        <end position="189"/>
    </location>
</feature>
<dbReference type="GO" id="GO:0004601">
    <property type="term" value="F:peroxidase activity"/>
    <property type="evidence" value="ECO:0007669"/>
    <property type="project" value="UniProtKB-KW"/>
</dbReference>
<dbReference type="InterPro" id="IPR000889">
    <property type="entry name" value="Glutathione_peroxidase"/>
</dbReference>
<dbReference type="EMBL" id="MWQY01000013">
    <property type="protein sequence ID" value="ORC34504.1"/>
    <property type="molecule type" value="Genomic_DNA"/>
</dbReference>
<feature type="domain" description="Thioredoxin" evidence="6">
    <location>
        <begin position="44"/>
        <end position="188"/>
    </location>
</feature>
<evidence type="ECO:0000256" key="1">
    <source>
        <dbReference type="ARBA" id="ARBA00006926"/>
    </source>
</evidence>
<keyword evidence="3" id="KW-0560">Oxidoreductase</keyword>
<evidence type="ECO:0000256" key="3">
    <source>
        <dbReference type="ARBA" id="ARBA00023002"/>
    </source>
</evidence>
<evidence type="ECO:0000256" key="2">
    <source>
        <dbReference type="ARBA" id="ARBA00022559"/>
    </source>
</evidence>
<dbReference type="InterPro" id="IPR050553">
    <property type="entry name" value="Thioredoxin_ResA/DsbE_sf"/>
</dbReference>
<dbReference type="AlphaFoldDB" id="A0A1Y1RXK7"/>
<dbReference type="InterPro" id="IPR036249">
    <property type="entry name" value="Thioredoxin-like_sf"/>
</dbReference>